<comment type="caution">
    <text evidence="11">The sequence shown here is derived from an EMBL/GenBank/DDBJ whole genome shotgun (WGS) entry which is preliminary data.</text>
</comment>
<dbReference type="EMBL" id="JADEYS010000002">
    <property type="protein sequence ID" value="MBE9396171.1"/>
    <property type="molecule type" value="Genomic_DNA"/>
</dbReference>
<organism evidence="11 12">
    <name type="scientific">Pontibacterium sinense</name>
    <dbReference type="NCBI Taxonomy" id="2781979"/>
    <lineage>
        <taxon>Bacteria</taxon>
        <taxon>Pseudomonadati</taxon>
        <taxon>Pseudomonadota</taxon>
        <taxon>Gammaproteobacteria</taxon>
        <taxon>Oceanospirillales</taxon>
        <taxon>Oceanospirillaceae</taxon>
        <taxon>Pontibacterium</taxon>
    </lineage>
</organism>
<evidence type="ECO:0000313" key="11">
    <source>
        <dbReference type="EMBL" id="MBE9396171.1"/>
    </source>
</evidence>
<feature type="transmembrane region" description="Helical" evidence="7">
    <location>
        <begin position="6"/>
        <end position="28"/>
    </location>
</feature>
<evidence type="ECO:0000256" key="5">
    <source>
        <dbReference type="ARBA" id="ARBA00022989"/>
    </source>
</evidence>
<dbReference type="PROSITE" id="PS50883">
    <property type="entry name" value="EAL"/>
    <property type="match status" value="1"/>
</dbReference>
<keyword evidence="12" id="KW-1185">Reference proteome</keyword>
<dbReference type="FunFam" id="3.30.70.270:FF:000001">
    <property type="entry name" value="Diguanylate cyclase domain protein"/>
    <property type="match status" value="1"/>
</dbReference>
<evidence type="ECO:0000256" key="3">
    <source>
        <dbReference type="ARBA" id="ARBA00022475"/>
    </source>
</evidence>
<feature type="domain" description="PAC" evidence="8">
    <location>
        <begin position="281"/>
        <end position="333"/>
    </location>
</feature>
<dbReference type="Proteomes" id="UP000640333">
    <property type="component" value="Unassembled WGS sequence"/>
</dbReference>
<name>A0A8J7FAL9_9GAMM</name>
<feature type="transmembrane region" description="Helical" evidence="7">
    <location>
        <begin position="134"/>
        <end position="154"/>
    </location>
</feature>
<comment type="subcellular location">
    <subcellularLocation>
        <location evidence="2">Cell membrane</location>
        <topology evidence="2">Multi-pass membrane protein</topology>
    </subcellularLocation>
</comment>
<protein>
    <submittedName>
        <fullName evidence="11">EAL domain-containing protein</fullName>
    </submittedName>
</protein>
<dbReference type="InterPro" id="IPR011620">
    <property type="entry name" value="Sig_transdc_His_kinase_LytS_TM"/>
</dbReference>
<gene>
    <name evidence="11" type="ORF">IOQ59_02725</name>
</gene>
<evidence type="ECO:0000259" key="10">
    <source>
        <dbReference type="PROSITE" id="PS50887"/>
    </source>
</evidence>
<reference evidence="11" key="1">
    <citation type="submission" date="2020-10" db="EMBL/GenBank/DDBJ databases">
        <title>Bacterium isolated from coastal waters sediment.</title>
        <authorList>
            <person name="Chen R.-J."/>
            <person name="Lu D.-C."/>
            <person name="Zhu K.-L."/>
            <person name="Du Z.-J."/>
        </authorList>
    </citation>
    <scope>NUCLEOTIDE SEQUENCE</scope>
    <source>
        <strain evidence="11">N1Y112</strain>
    </source>
</reference>
<dbReference type="PANTHER" id="PTHR44757:SF2">
    <property type="entry name" value="BIOFILM ARCHITECTURE MAINTENANCE PROTEIN MBAA"/>
    <property type="match status" value="1"/>
</dbReference>
<dbReference type="GO" id="GO:0071555">
    <property type="term" value="P:cell wall organization"/>
    <property type="evidence" value="ECO:0007669"/>
    <property type="project" value="InterPro"/>
</dbReference>
<dbReference type="RefSeq" id="WP_193951724.1">
    <property type="nucleotide sequence ID" value="NZ_JADEYS010000002.1"/>
</dbReference>
<dbReference type="CDD" id="cd01948">
    <property type="entry name" value="EAL"/>
    <property type="match status" value="1"/>
</dbReference>
<feature type="domain" description="EAL" evidence="9">
    <location>
        <begin position="507"/>
        <end position="762"/>
    </location>
</feature>
<evidence type="ECO:0000256" key="7">
    <source>
        <dbReference type="SAM" id="Phobius"/>
    </source>
</evidence>
<dbReference type="Pfam" id="PF00563">
    <property type="entry name" value="EAL"/>
    <property type="match status" value="1"/>
</dbReference>
<keyword evidence="5 7" id="KW-1133">Transmembrane helix</keyword>
<dbReference type="Gene3D" id="3.30.70.270">
    <property type="match status" value="1"/>
</dbReference>
<dbReference type="GO" id="GO:0005886">
    <property type="term" value="C:plasma membrane"/>
    <property type="evidence" value="ECO:0007669"/>
    <property type="project" value="UniProtKB-SubCell"/>
</dbReference>
<comment type="cofactor">
    <cofactor evidence="1">
        <name>Mg(2+)</name>
        <dbReference type="ChEBI" id="CHEBI:18420"/>
    </cofactor>
</comment>
<evidence type="ECO:0000256" key="4">
    <source>
        <dbReference type="ARBA" id="ARBA00022692"/>
    </source>
</evidence>
<accession>A0A8J7FAL9</accession>
<dbReference type="SUPFAM" id="SSF141868">
    <property type="entry name" value="EAL domain-like"/>
    <property type="match status" value="1"/>
</dbReference>
<feature type="transmembrane region" description="Helical" evidence="7">
    <location>
        <begin position="69"/>
        <end position="94"/>
    </location>
</feature>
<proteinExistence type="predicted"/>
<dbReference type="SMART" id="SM00267">
    <property type="entry name" value="GGDEF"/>
    <property type="match status" value="1"/>
</dbReference>
<dbReference type="InterPro" id="IPR013656">
    <property type="entry name" value="PAS_4"/>
</dbReference>
<dbReference type="SMART" id="SM00091">
    <property type="entry name" value="PAS"/>
    <property type="match status" value="1"/>
</dbReference>
<dbReference type="SUPFAM" id="SSF55785">
    <property type="entry name" value="PYP-like sensor domain (PAS domain)"/>
    <property type="match status" value="1"/>
</dbReference>
<dbReference type="PANTHER" id="PTHR44757">
    <property type="entry name" value="DIGUANYLATE CYCLASE DGCP"/>
    <property type="match status" value="1"/>
</dbReference>
<dbReference type="SUPFAM" id="SSF55073">
    <property type="entry name" value="Nucleotide cyclase"/>
    <property type="match status" value="1"/>
</dbReference>
<feature type="domain" description="GGDEF" evidence="10">
    <location>
        <begin position="365"/>
        <end position="498"/>
    </location>
</feature>
<keyword evidence="4 7" id="KW-0812">Transmembrane</keyword>
<dbReference type="CDD" id="cd00130">
    <property type="entry name" value="PAS"/>
    <property type="match status" value="1"/>
</dbReference>
<dbReference type="NCBIfam" id="TIGR00229">
    <property type="entry name" value="sensory_box"/>
    <property type="match status" value="1"/>
</dbReference>
<evidence type="ECO:0000256" key="2">
    <source>
        <dbReference type="ARBA" id="ARBA00004651"/>
    </source>
</evidence>
<dbReference type="InterPro" id="IPR035919">
    <property type="entry name" value="EAL_sf"/>
</dbReference>
<dbReference type="Gene3D" id="3.30.450.20">
    <property type="entry name" value="PAS domain"/>
    <property type="match status" value="1"/>
</dbReference>
<feature type="transmembrane region" description="Helical" evidence="7">
    <location>
        <begin position="166"/>
        <end position="185"/>
    </location>
</feature>
<dbReference type="InterPro" id="IPR000014">
    <property type="entry name" value="PAS"/>
</dbReference>
<dbReference type="Pfam" id="PF08448">
    <property type="entry name" value="PAS_4"/>
    <property type="match status" value="1"/>
</dbReference>
<evidence type="ECO:0000313" key="12">
    <source>
        <dbReference type="Proteomes" id="UP000640333"/>
    </source>
</evidence>
<dbReference type="InterPro" id="IPR000160">
    <property type="entry name" value="GGDEF_dom"/>
</dbReference>
<keyword evidence="6 7" id="KW-0472">Membrane</keyword>
<dbReference type="InterPro" id="IPR035965">
    <property type="entry name" value="PAS-like_dom_sf"/>
</dbReference>
<feature type="transmembrane region" description="Helical" evidence="7">
    <location>
        <begin position="101"/>
        <end position="122"/>
    </location>
</feature>
<evidence type="ECO:0000256" key="1">
    <source>
        <dbReference type="ARBA" id="ARBA00001946"/>
    </source>
</evidence>
<evidence type="ECO:0000259" key="8">
    <source>
        <dbReference type="PROSITE" id="PS50113"/>
    </source>
</evidence>
<dbReference type="Gene3D" id="3.20.20.450">
    <property type="entry name" value="EAL domain"/>
    <property type="match status" value="1"/>
</dbReference>
<dbReference type="InterPro" id="IPR029787">
    <property type="entry name" value="Nucleotide_cyclase"/>
</dbReference>
<dbReference type="AlphaFoldDB" id="A0A8J7FAL9"/>
<dbReference type="InterPro" id="IPR052155">
    <property type="entry name" value="Biofilm_reg_signaling"/>
</dbReference>
<evidence type="ECO:0000256" key="6">
    <source>
        <dbReference type="ARBA" id="ARBA00023136"/>
    </source>
</evidence>
<evidence type="ECO:0000259" key="9">
    <source>
        <dbReference type="PROSITE" id="PS50883"/>
    </source>
</evidence>
<dbReference type="GO" id="GO:0000155">
    <property type="term" value="F:phosphorelay sensor kinase activity"/>
    <property type="evidence" value="ECO:0007669"/>
    <property type="project" value="InterPro"/>
</dbReference>
<dbReference type="PROSITE" id="PS50887">
    <property type="entry name" value="GGDEF"/>
    <property type="match status" value="1"/>
</dbReference>
<dbReference type="SMART" id="SM00052">
    <property type="entry name" value="EAL"/>
    <property type="match status" value="1"/>
</dbReference>
<feature type="transmembrane region" description="Helical" evidence="7">
    <location>
        <begin position="40"/>
        <end position="57"/>
    </location>
</feature>
<dbReference type="Pfam" id="PF07694">
    <property type="entry name" value="5TM-5TMR_LYT"/>
    <property type="match status" value="1"/>
</dbReference>
<dbReference type="PROSITE" id="PS50113">
    <property type="entry name" value="PAC"/>
    <property type="match status" value="1"/>
</dbReference>
<dbReference type="NCBIfam" id="TIGR00254">
    <property type="entry name" value="GGDEF"/>
    <property type="match status" value="1"/>
</dbReference>
<dbReference type="Pfam" id="PF00990">
    <property type="entry name" value="GGDEF"/>
    <property type="match status" value="1"/>
</dbReference>
<sequence length="766" mass="85978">MDTASFSALLNNAILLLGLGVIYDTLGLRSISNRILRDSLSGVLVGAIGIAVMSTPWELEPGIFFDSRWVLLSLCGLFFGWRTTLIAVVMTVAYRLYQGGGGAIVGSLVILSTSAVGLLWRYCSNRFNWSLSWWRLYLFGLVVELTVGACLFLMPTEMHAAIFTKVVPPIIVIFPFGTLFMALILRRQRDRRMAEKALRESEAMLNRERGLLRGLIDAIPDLVFVKNTDREYVSCNKAFEAFTDSSEMELREKNDLQLFAPQVAELVRQKDMEIMSTGEAQSYECTSYYPDGREVVLDVYKAPFYGLDGTLYGVMGISRDITDKRAADEMIWKQANFDALTGLPNRNMMRDRMAQEMKKVSREGQRMALMFLDLDRFKEVNDTLGHDMGDILLVEAAKRIRDAVRSSDTVARQGGDEFTVILGELDEIDCVERVALNIISALAEPFDLSGDTAYITASIGVTFFPDDAPSIDQLLKNADQAMYAAKNNGRNRYSYFTPSMHQAALNRVQLGKDLRIALEKEQFSVSYQPIVELASGSIKKAEALIRWQHPQRGFVSPVEFIAVAEETGRILEIGDWVFREAARQVTQWRETIDKDFQVSVNTSPVQFLEEACKPEIWISALERLGLPGSALTVEITEGLLMDSGPEVSRKLLMFRDADVQVALDDFGTGYSSLAYLRRFDIDYLKIDKAFVSSLTAESDDMALCEAIIVMAHKLGIKVIAEGIETEEQKALLTSVGCDYGQGYYFARPMTAQLFDDYYQQRTFEGM</sequence>
<dbReference type="InterPro" id="IPR001633">
    <property type="entry name" value="EAL_dom"/>
</dbReference>
<keyword evidence="3" id="KW-1003">Cell membrane</keyword>
<dbReference type="InterPro" id="IPR000700">
    <property type="entry name" value="PAS-assoc_C"/>
</dbReference>
<dbReference type="InterPro" id="IPR043128">
    <property type="entry name" value="Rev_trsase/Diguanyl_cyclase"/>
</dbReference>
<dbReference type="CDD" id="cd01949">
    <property type="entry name" value="GGDEF"/>
    <property type="match status" value="1"/>
</dbReference>